<evidence type="ECO:0000256" key="3">
    <source>
        <dbReference type="ARBA" id="ARBA00022475"/>
    </source>
</evidence>
<evidence type="ECO:0000313" key="11">
    <source>
        <dbReference type="EMBL" id="SNB83759.1"/>
    </source>
</evidence>
<organism evidence="11 12">
    <name type="scientific">Kingella negevensis</name>
    <dbReference type="NCBI Taxonomy" id="1522312"/>
    <lineage>
        <taxon>Bacteria</taxon>
        <taxon>Pseudomonadati</taxon>
        <taxon>Pseudomonadota</taxon>
        <taxon>Betaproteobacteria</taxon>
        <taxon>Neisseriales</taxon>
        <taxon>Neisseriaceae</taxon>
        <taxon>Kingella</taxon>
    </lineage>
</organism>
<protein>
    <recommendedName>
        <fullName evidence="9">Protein translocase subunit SecE</fullName>
    </recommendedName>
</protein>
<comment type="subunit">
    <text evidence="9">Component of the Sec protein translocase complex. Heterotrimer consisting of SecY, SecE and SecG subunits. The heterotrimers can form oligomers, although 1 heterotrimer is thought to be able to translocate proteins. Interacts with the ribosome. Interacts with SecDF, and other proteins may be involved. Interacts with SecA.</text>
</comment>
<reference evidence="10" key="1">
    <citation type="submission" date="2017-05" db="EMBL/GenBank/DDBJ databases">
        <authorList>
            <person name="Song R."/>
            <person name="Chenine A.L."/>
            <person name="Ruprecht R.M."/>
        </authorList>
    </citation>
    <scope>NUCLEOTIDE SEQUENCE</scope>
    <source>
        <strain evidence="10">Kingella_eburonensis</strain>
    </source>
</reference>
<dbReference type="OrthoDB" id="9806365at2"/>
<keyword evidence="6 9" id="KW-1133">Transmembrane helix</keyword>
<reference evidence="11 12" key="2">
    <citation type="submission" date="2017-06" db="EMBL/GenBank/DDBJ databases">
        <authorList>
            <person name="Kim H.J."/>
            <person name="Triplett B.A."/>
        </authorList>
    </citation>
    <scope>NUCLEOTIDE SEQUENCE [LARGE SCALE GENOMIC DNA]</scope>
    <source>
        <strain evidence="11">Kingella_eburonensis</strain>
    </source>
</reference>
<keyword evidence="4 9" id="KW-0812">Transmembrane</keyword>
<dbReference type="AlphaFoldDB" id="A0A238TGD7"/>
<dbReference type="PROSITE" id="PS01067">
    <property type="entry name" value="SECE_SEC61G"/>
    <property type="match status" value="1"/>
</dbReference>
<evidence type="ECO:0000256" key="9">
    <source>
        <dbReference type="HAMAP-Rule" id="MF_00422"/>
    </source>
</evidence>
<dbReference type="RefSeq" id="WP_044249949.1">
    <property type="nucleotide sequence ID" value="NZ_CCNJ01000019.1"/>
</dbReference>
<dbReference type="NCBIfam" id="TIGR00964">
    <property type="entry name" value="secE_bact"/>
    <property type="match status" value="1"/>
</dbReference>
<comment type="similarity">
    <text evidence="9">Belongs to the SecE/SEC61-gamma family.</text>
</comment>
<name>A0A238TGD7_9NEIS</name>
<accession>A0A238TGD7</accession>
<evidence type="ECO:0000256" key="6">
    <source>
        <dbReference type="ARBA" id="ARBA00022989"/>
    </source>
</evidence>
<comment type="function">
    <text evidence="9">Essential subunit of the Sec protein translocation channel SecYEG. Clamps together the 2 halves of SecY. May contact the channel plug during translocation.</text>
</comment>
<sequence>MSHEVEQVEKRTGLFNYFKESFMELKKVVWPNRPEAVRMTGFVIAFVFVFALYIFVVDSVIAKLFEWILVR</sequence>
<keyword evidence="2 9" id="KW-0813">Transport</keyword>
<dbReference type="InterPro" id="IPR038379">
    <property type="entry name" value="SecE_sf"/>
</dbReference>
<dbReference type="PANTHER" id="PTHR33910:SF1">
    <property type="entry name" value="PROTEIN TRANSLOCASE SUBUNIT SECE"/>
    <property type="match status" value="1"/>
</dbReference>
<keyword evidence="3 9" id="KW-1003">Cell membrane</keyword>
<evidence type="ECO:0000256" key="7">
    <source>
        <dbReference type="ARBA" id="ARBA00023010"/>
    </source>
</evidence>
<dbReference type="InterPro" id="IPR005807">
    <property type="entry name" value="SecE_bac"/>
</dbReference>
<dbReference type="STRING" id="1522312.GCA_900177895_00062"/>
<dbReference type="GO" id="GO:0043952">
    <property type="term" value="P:protein transport by the Sec complex"/>
    <property type="evidence" value="ECO:0007669"/>
    <property type="project" value="UniProtKB-UniRule"/>
</dbReference>
<evidence type="ECO:0000256" key="5">
    <source>
        <dbReference type="ARBA" id="ARBA00022927"/>
    </source>
</evidence>
<dbReference type="GO" id="GO:0005886">
    <property type="term" value="C:plasma membrane"/>
    <property type="evidence" value="ECO:0007669"/>
    <property type="project" value="UniProtKB-SubCell"/>
</dbReference>
<dbReference type="PANTHER" id="PTHR33910">
    <property type="entry name" value="PROTEIN TRANSLOCASE SUBUNIT SECE"/>
    <property type="match status" value="1"/>
</dbReference>
<evidence type="ECO:0000313" key="10">
    <source>
        <dbReference type="EMBL" id="SMQ13738.1"/>
    </source>
</evidence>
<dbReference type="GO" id="GO:0009306">
    <property type="term" value="P:protein secretion"/>
    <property type="evidence" value="ECO:0007669"/>
    <property type="project" value="UniProtKB-UniRule"/>
</dbReference>
<comment type="subcellular location">
    <subcellularLocation>
        <location evidence="9">Cell membrane</location>
        <topology evidence="9">Single-pass membrane protein</topology>
    </subcellularLocation>
    <subcellularLocation>
        <location evidence="1">Membrane</location>
    </subcellularLocation>
</comment>
<evidence type="ECO:0000256" key="1">
    <source>
        <dbReference type="ARBA" id="ARBA00004370"/>
    </source>
</evidence>
<dbReference type="InterPro" id="IPR001901">
    <property type="entry name" value="Translocase_SecE/Sec61-g"/>
</dbReference>
<dbReference type="Pfam" id="PF00584">
    <property type="entry name" value="SecE"/>
    <property type="match status" value="1"/>
</dbReference>
<evidence type="ECO:0000256" key="2">
    <source>
        <dbReference type="ARBA" id="ARBA00022448"/>
    </source>
</evidence>
<gene>
    <name evidence="9" type="primary">secE</name>
    <name evidence="11" type="ORF">KEBURONENSIS_00614</name>
    <name evidence="10" type="ORF">KEBURONENSIS_00792</name>
</gene>
<dbReference type="GO" id="GO:0006605">
    <property type="term" value="P:protein targeting"/>
    <property type="evidence" value="ECO:0007669"/>
    <property type="project" value="UniProtKB-UniRule"/>
</dbReference>
<dbReference type="GO" id="GO:0065002">
    <property type="term" value="P:intracellular protein transmembrane transport"/>
    <property type="evidence" value="ECO:0007669"/>
    <property type="project" value="UniProtKB-UniRule"/>
</dbReference>
<keyword evidence="12" id="KW-1185">Reference proteome</keyword>
<keyword evidence="7 9" id="KW-0811">Translocation</keyword>
<evidence type="ECO:0000256" key="4">
    <source>
        <dbReference type="ARBA" id="ARBA00022692"/>
    </source>
</evidence>
<evidence type="ECO:0000313" key="12">
    <source>
        <dbReference type="Proteomes" id="UP000215450"/>
    </source>
</evidence>
<dbReference type="Gene3D" id="1.20.5.1030">
    <property type="entry name" value="Preprotein translocase secy subunit"/>
    <property type="match status" value="1"/>
</dbReference>
<evidence type="ECO:0000256" key="8">
    <source>
        <dbReference type="ARBA" id="ARBA00023136"/>
    </source>
</evidence>
<dbReference type="GO" id="GO:0008320">
    <property type="term" value="F:protein transmembrane transporter activity"/>
    <property type="evidence" value="ECO:0007669"/>
    <property type="project" value="UniProtKB-UniRule"/>
</dbReference>
<keyword evidence="5 9" id="KW-0653">Protein transport</keyword>
<dbReference type="EMBL" id="FXUV02000076">
    <property type="protein sequence ID" value="SNB83759.1"/>
    <property type="molecule type" value="Genomic_DNA"/>
</dbReference>
<dbReference type="EMBL" id="FXUV01000096">
    <property type="protein sequence ID" value="SMQ13738.1"/>
    <property type="molecule type" value="Genomic_DNA"/>
</dbReference>
<keyword evidence="8 9" id="KW-0472">Membrane</keyword>
<feature type="transmembrane region" description="Helical" evidence="9">
    <location>
        <begin position="42"/>
        <end position="65"/>
    </location>
</feature>
<dbReference type="Proteomes" id="UP000215450">
    <property type="component" value="Unassembled WGS sequence"/>
</dbReference>
<dbReference type="GeneID" id="83626421"/>
<dbReference type="HAMAP" id="MF_00422">
    <property type="entry name" value="SecE"/>
    <property type="match status" value="1"/>
</dbReference>
<proteinExistence type="inferred from homology"/>